<dbReference type="EMBL" id="AAHZFN010000037">
    <property type="protein sequence ID" value="ECB9475132.1"/>
    <property type="molecule type" value="Genomic_DNA"/>
</dbReference>
<evidence type="ECO:0000313" key="22">
    <source>
        <dbReference type="EMBL" id="HAC3056675.1"/>
    </source>
</evidence>
<dbReference type="Proteomes" id="UP000540117">
    <property type="component" value="Unassembled WGS sequence"/>
</dbReference>
<dbReference type="EMBL" id="AABBYJ010000013">
    <property type="protein sequence ID" value="EAG4332580.1"/>
    <property type="molecule type" value="Genomic_DNA"/>
</dbReference>
<dbReference type="Proteomes" id="UP000345329">
    <property type="component" value="Unassembled WGS sequence"/>
</dbReference>
<evidence type="ECO:0000313" key="3">
    <source>
        <dbReference type="EMBL" id="EAD3794039.1"/>
    </source>
</evidence>
<evidence type="ECO:0000313" key="33">
    <source>
        <dbReference type="Proteomes" id="UP000379076"/>
    </source>
</evidence>
<protein>
    <submittedName>
        <fullName evidence="12">Uncharacterized protein</fullName>
    </submittedName>
</protein>
<evidence type="ECO:0000313" key="15">
    <source>
        <dbReference type="EMBL" id="EAH0253541.1"/>
    </source>
</evidence>
<evidence type="ECO:0000313" key="4">
    <source>
        <dbReference type="EMBL" id="EAD5775774.1"/>
    </source>
</evidence>
<dbReference type="Proteomes" id="UP000379076">
    <property type="component" value="Unassembled WGS sequence"/>
</dbReference>
<evidence type="ECO:0000313" key="39">
    <source>
        <dbReference type="Proteomes" id="UP000478704"/>
    </source>
</evidence>
<dbReference type="EMBL" id="AABBHO010000085">
    <property type="protein sequence ID" value="EAG2998644.1"/>
    <property type="molecule type" value="Genomic_DNA"/>
</dbReference>
<dbReference type="Proteomes" id="UP000355989">
    <property type="component" value="Unassembled WGS sequence"/>
</dbReference>
<dbReference type="Proteomes" id="UP000841561">
    <property type="component" value="Unassembled WGS sequence"/>
</dbReference>
<dbReference type="EMBL" id="DAAEQL010000010">
    <property type="protein sequence ID" value="HAA8491572.1"/>
    <property type="molecule type" value="Genomic_DNA"/>
</dbReference>
<evidence type="ECO:0000313" key="16">
    <source>
        <dbReference type="EMBL" id="EAK9318236.1"/>
    </source>
</evidence>
<evidence type="ECO:0000313" key="29">
    <source>
        <dbReference type="Proteomes" id="UP000345329"/>
    </source>
</evidence>
<evidence type="ECO:0000313" key="44">
    <source>
        <dbReference type="Proteomes" id="UP000566721"/>
    </source>
</evidence>
<dbReference type="Proteomes" id="UP000566597">
    <property type="component" value="Unassembled WGS sequence"/>
</dbReference>
<dbReference type="EMBL" id="AAAJKI010000078">
    <property type="protein sequence ID" value="EAC6549714.1"/>
    <property type="molecule type" value="Genomic_DNA"/>
</dbReference>
<dbReference type="EMBL" id="AAAMZD010000009">
    <property type="protein sequence ID" value="EAD3794039.1"/>
    <property type="molecule type" value="Genomic_DNA"/>
</dbReference>
<evidence type="ECO:0000313" key="46">
    <source>
        <dbReference type="Proteomes" id="UP000841561"/>
    </source>
</evidence>
<evidence type="ECO:0000313" key="30">
    <source>
        <dbReference type="Proteomes" id="UP000355989"/>
    </source>
</evidence>
<evidence type="ECO:0000313" key="12">
    <source>
        <dbReference type="EMBL" id="EAG4332580.1"/>
    </source>
</evidence>
<dbReference type="Proteomes" id="UP000331186">
    <property type="component" value="Unassembled WGS sequence"/>
</dbReference>
<evidence type="ECO:0000313" key="13">
    <source>
        <dbReference type="EMBL" id="EAG6170655.1"/>
    </source>
</evidence>
<dbReference type="Proteomes" id="UP000269407">
    <property type="component" value="Unassembled WGS sequence"/>
</dbReference>
<evidence type="ECO:0000313" key="7">
    <source>
        <dbReference type="EMBL" id="EAE1097235.1"/>
    </source>
</evidence>
<evidence type="ECO:0000313" key="11">
    <source>
        <dbReference type="EMBL" id="EAG2998644.1"/>
    </source>
</evidence>
<dbReference type="EMBL" id="DAAEEB010000014">
    <property type="protein sequence ID" value="HAA8054408.1"/>
    <property type="molecule type" value="Genomic_DNA"/>
</dbReference>
<proteinExistence type="predicted"/>
<evidence type="ECO:0000313" key="6">
    <source>
        <dbReference type="EMBL" id="EAE0771156.1"/>
    </source>
</evidence>
<accession>A0A2A6A1W9</accession>
<dbReference type="GeneID" id="93233434"/>
<reference evidence="36 40" key="5">
    <citation type="submission" date="2019-04" db="EMBL/GenBank/DDBJ databases">
        <authorList>
            <consortium name="GenomeTrakr network: Whole genome sequencing for foodborne pathogen traceback"/>
        </authorList>
    </citation>
    <scope>NUCLEOTIDE SEQUENCE [LARGE SCALE GENOMIC DNA]</scope>
    <source>
        <strain evidence="14 40">NRRL B-33244</strain>
        <strain evidence="16 36">PHLUSALM00088</strain>
    </source>
</reference>
<evidence type="ECO:0000313" key="45">
    <source>
        <dbReference type="Proteomes" id="UP000840567"/>
    </source>
</evidence>
<evidence type="ECO:0000313" key="21">
    <source>
        <dbReference type="EMBL" id="HAA8491572.1"/>
    </source>
</evidence>
<evidence type="ECO:0000313" key="5">
    <source>
        <dbReference type="EMBL" id="EAD5787789.1"/>
    </source>
</evidence>
<gene>
    <name evidence="14" type="ORF">AF817_14515</name>
    <name evidence="7" type="ORF">APD94_14805</name>
    <name evidence="8" type="ORF">ART25_15065</name>
    <name evidence="1" type="ORF">ARY78_15830</name>
    <name evidence="11" type="ORF">B5K54_15265</name>
    <name evidence="10" type="ORF">BCZ21_16400</name>
    <name evidence="12" type="ORF">CAV64_15140</name>
    <name evidence="15" type="ORF">D4U23_14195</name>
    <name evidence="23" type="ORF">DCK61_15035</name>
    <name evidence="13" type="ORF">DCT16_14850</name>
    <name evidence="6" type="ORF">DG57_15185</name>
    <name evidence="24" type="ORF">DOV25_15335</name>
    <name evidence="2" type="ORF">DU018_15260</name>
    <name evidence="9" type="ORF">E1W56_14815</name>
    <name evidence="5" type="ORF">EX365_14585</name>
    <name evidence="4" type="ORF">EXZ73_16000</name>
    <name evidence="16" type="ORF">FA835_14140</name>
    <name evidence="17" type="ORF">FLR03_15790</name>
    <name evidence="18" type="ORF">FNX40_15850</name>
    <name evidence="19" type="ORF">G3O21_002825</name>
    <name evidence="20" type="ORF">GHH22_14795</name>
    <name evidence="21" type="ORF">GHO09_13750</name>
    <name evidence="22" type="ORF">GZK27_14320</name>
    <name evidence="3" type="ORF">UI29_14880</name>
</gene>
<dbReference type="Proteomes" id="UP000460224">
    <property type="component" value="Unassembled WGS sequence"/>
</dbReference>
<evidence type="ECO:0000313" key="24">
    <source>
        <dbReference type="EMBL" id="MCO39818.1"/>
    </source>
</evidence>
<dbReference type="EMBL" id="AABCVX010000009">
    <property type="protein sequence ID" value="EAG6170655.1"/>
    <property type="molecule type" value="Genomic_DNA"/>
</dbReference>
<sequence>MNTVEASQETIWFTLINTVHQDFLFYRLISEIEIKKIKSIKSGTLFTQGEPRSLIVHILSRLWWLDIIQRMIVAKILMS</sequence>
<dbReference type="EMBL" id="AAIAJJ010000022">
    <property type="protein sequence ID" value="ECC1558264.1"/>
    <property type="molecule type" value="Genomic_DNA"/>
</dbReference>
<dbReference type="Proteomes" id="UP000337746">
    <property type="component" value="Unassembled WGS sequence"/>
</dbReference>
<dbReference type="EMBL" id="AACKDQ010000043">
    <property type="protein sequence ID" value="EAK9318236.1"/>
    <property type="molecule type" value="Genomic_DNA"/>
</dbReference>
<dbReference type="Proteomes" id="UP000365297">
    <property type="component" value="Unassembled WGS sequence"/>
</dbReference>
<evidence type="ECO:0000313" key="14">
    <source>
        <dbReference type="EMBL" id="EAG6764439.1"/>
    </source>
</evidence>
<dbReference type="EMBL" id="AAAIXK010000011">
    <property type="protein sequence ID" value="EAC5551885.1"/>
    <property type="molecule type" value="Genomic_DNA"/>
</dbReference>
<dbReference type="EMBL" id="AABDDO010000007">
    <property type="protein sequence ID" value="EAG6764439.1"/>
    <property type="molecule type" value="Genomic_DNA"/>
</dbReference>
<evidence type="ECO:0000313" key="40">
    <source>
        <dbReference type="Proteomes" id="UP000535556"/>
    </source>
</evidence>
<evidence type="ECO:0000313" key="34">
    <source>
        <dbReference type="Proteomes" id="UP000388699"/>
    </source>
</evidence>
<dbReference type="Proteomes" id="UP000840039">
    <property type="component" value="Unassembled WGS sequence"/>
</dbReference>
<dbReference type="EMBL" id="RCRQ01000010">
    <property type="protein sequence ID" value="MCO39818.1"/>
    <property type="molecule type" value="Genomic_DNA"/>
</dbReference>
<dbReference type="EMBL" id="AAAQQZ010000010">
    <property type="protein sequence ID" value="EAE1340236.1"/>
    <property type="molecule type" value="Genomic_DNA"/>
</dbReference>
<dbReference type="Proteomes" id="UP000423131">
    <property type="component" value="Unassembled WGS sequence"/>
</dbReference>
<reference evidence="15 43" key="4">
    <citation type="submission" date="2019-04" db="EMBL/GenBank/DDBJ databases">
        <authorList>
            <person name="Ashton P.M."/>
            <person name="Dallman T."/>
            <person name="Nair S."/>
            <person name="De Pinna E."/>
            <person name="Peters T."/>
            <person name="Grant K."/>
        </authorList>
    </citation>
    <scope>NUCLEOTIDE SEQUENCE [LARGE SCALE GENOMIC DNA]</scope>
    <source>
        <strain evidence="15 43">406731</strain>
        <strain evidence="9">RL15000286</strain>
    </source>
</reference>
<evidence type="ECO:0000313" key="31">
    <source>
        <dbReference type="Proteomes" id="UP000365297"/>
    </source>
</evidence>
<dbReference type="EMBL" id="AAAQOE010000008">
    <property type="protein sequence ID" value="EAE1097235.1"/>
    <property type="molecule type" value="Genomic_DNA"/>
</dbReference>
<dbReference type="EMBL" id="AAAQJJ010000034">
    <property type="protein sequence ID" value="EAE0771156.1"/>
    <property type="molecule type" value="Genomic_DNA"/>
</dbReference>
<evidence type="ECO:0000313" key="8">
    <source>
        <dbReference type="EMBL" id="EAE1340236.1"/>
    </source>
</evidence>
<name>A0A2A6A1W9_LISMN</name>
<dbReference type="Proteomes" id="UP000566721">
    <property type="component" value="Unassembled WGS sequence"/>
</dbReference>
<dbReference type="EMBL" id="AAASLB010000012">
    <property type="protein sequence ID" value="EAE4943316.1"/>
    <property type="molecule type" value="Genomic_DNA"/>
</dbReference>
<dbReference type="EMBL" id="AANPAU010000013">
    <property type="protein sequence ID" value="EDP8515370.1"/>
    <property type="molecule type" value="Genomic_DNA"/>
</dbReference>
<evidence type="ECO:0000313" key="17">
    <source>
        <dbReference type="EMBL" id="ECB9475132.1"/>
    </source>
</evidence>
<evidence type="ECO:0000313" key="38">
    <source>
        <dbReference type="Proteomes" id="UP000460224"/>
    </source>
</evidence>
<evidence type="ECO:0000313" key="27">
    <source>
        <dbReference type="Proteomes" id="UP000337746"/>
    </source>
</evidence>
<dbReference type="Proteomes" id="UP000344343">
    <property type="component" value="Unassembled WGS sequence"/>
</dbReference>
<evidence type="ECO:0000313" key="2">
    <source>
        <dbReference type="EMBL" id="EAC6549714.1"/>
    </source>
</evidence>
<organism evidence="12 41">
    <name type="scientific">Listeria monocytogenes</name>
    <dbReference type="NCBI Taxonomy" id="1639"/>
    <lineage>
        <taxon>Bacteria</taxon>
        <taxon>Bacillati</taxon>
        <taxon>Bacillota</taxon>
        <taxon>Bacilli</taxon>
        <taxon>Bacillales</taxon>
        <taxon>Listeriaceae</taxon>
        <taxon>Listeria</taxon>
    </lineage>
</organism>
<evidence type="ECO:0000313" key="37">
    <source>
        <dbReference type="Proteomes" id="UP000423131"/>
    </source>
</evidence>
<dbReference type="EMBL" id="AABEVT010000010">
    <property type="protein sequence ID" value="EAH0253541.1"/>
    <property type="molecule type" value="Genomic_DNA"/>
</dbReference>
<dbReference type="Proteomes" id="UP000549379">
    <property type="component" value="Unassembled WGS sequence"/>
</dbReference>
<evidence type="ECO:0000313" key="18">
    <source>
        <dbReference type="EMBL" id="ECC1558264.1"/>
    </source>
</evidence>
<evidence type="ECO:0000313" key="9">
    <source>
        <dbReference type="EMBL" id="EAE4943316.1"/>
    </source>
</evidence>
<evidence type="ECO:0000313" key="23">
    <source>
        <dbReference type="EMBL" id="KAA9446516.1"/>
    </source>
</evidence>
<evidence type="ECO:0000313" key="19">
    <source>
        <dbReference type="EMBL" id="EDP8515370.1"/>
    </source>
</evidence>
<dbReference type="EMBL" id="AABAWE010000019">
    <property type="protein sequence ID" value="EAG2088816.1"/>
    <property type="molecule type" value="Genomic_DNA"/>
</dbReference>
<dbReference type="EMBL" id="AAANYR010000010">
    <property type="protein sequence ID" value="EAD5787789.1"/>
    <property type="molecule type" value="Genomic_DNA"/>
</dbReference>
<evidence type="ECO:0000313" key="41">
    <source>
        <dbReference type="Proteomes" id="UP000540117"/>
    </source>
</evidence>
<dbReference type="AlphaFoldDB" id="A0A2A6A1W9"/>
<dbReference type="Proteomes" id="UP000388699">
    <property type="component" value="Unassembled WGS sequence"/>
</dbReference>
<reference evidence="45 46" key="1">
    <citation type="journal article" date="2018" name="Genome Biol.">
        <title>SKESA: strategic k-mer extension for scrupulous assemblies.</title>
        <authorList>
            <person name="Souvorov A."/>
            <person name="Agarwala R."/>
            <person name="Lipman D.J."/>
        </authorList>
    </citation>
    <scope>NUCLEOTIDE SEQUENCE [LARGE SCALE GENOMIC DNA]</scope>
    <source>
        <strain evidence="20">09CEB371LM</strain>
        <strain evidence="22 46">LiDS0115</strain>
        <strain evidence="21">Sam_F526FDD3-C0F7-43DB-B204-E231FEF9C926</strain>
    </source>
</reference>
<dbReference type="Proteomes" id="UP000410967">
    <property type="component" value="Unassembled WGS sequence"/>
</dbReference>
<dbReference type="Proteomes" id="UP000393182">
    <property type="component" value="Unassembled WGS sequence"/>
</dbReference>
<dbReference type="Proteomes" id="UP000376505">
    <property type="component" value="Unassembled WGS sequence"/>
</dbReference>
<evidence type="ECO:0000313" key="42">
    <source>
        <dbReference type="Proteomes" id="UP000549379"/>
    </source>
</evidence>
<dbReference type="Proteomes" id="UP000478704">
    <property type="component" value="Unassembled WGS sequence"/>
</dbReference>
<reference evidence="20" key="6">
    <citation type="submission" date="2019-10" db="EMBL/GenBank/DDBJ databases">
        <authorList>
            <consortium name="NCBI Pathogen Detection Project"/>
        </authorList>
    </citation>
    <scope>NUCLEOTIDE SEQUENCE</scope>
    <source>
        <strain evidence="20">09CEB371LM</strain>
        <strain evidence="22">LiDS0115</strain>
        <strain evidence="21">Sam_F526FDD3-C0F7-43DB-B204-E231FEF9C926</strain>
    </source>
</reference>
<comment type="caution">
    <text evidence="12">The sequence shown here is derived from an EMBL/GenBank/DDBJ whole genome shotgun (WGS) entry which is preliminary data.</text>
</comment>
<reference evidence="23 38" key="2">
    <citation type="submission" date="2018-04" db="EMBL/GenBank/DDBJ databases">
        <title>Genome Analysis of a Prevalent Clone of Listeria monocytogenes Sequence Type 87 in China.</title>
        <authorList>
            <person name="Wang Y."/>
        </authorList>
    </citation>
    <scope>NUCLEOTIDE SEQUENCE [LARGE SCALE GENOMIC DNA]</scope>
    <source>
        <strain evidence="23 38">ICDC_LM1523</strain>
    </source>
</reference>
<evidence type="ECO:0000313" key="25">
    <source>
        <dbReference type="Proteomes" id="UP000269407"/>
    </source>
</evidence>
<evidence type="ECO:0000313" key="43">
    <source>
        <dbReference type="Proteomes" id="UP000566597"/>
    </source>
</evidence>
<dbReference type="EMBL" id="QDAY01000008">
    <property type="protein sequence ID" value="KAA9446516.1"/>
    <property type="molecule type" value="Genomic_DNA"/>
</dbReference>
<evidence type="ECO:0000313" key="28">
    <source>
        <dbReference type="Proteomes" id="UP000344343"/>
    </source>
</evidence>
<dbReference type="EMBL" id="AAANYN010000057">
    <property type="protein sequence ID" value="EAD5775774.1"/>
    <property type="molecule type" value="Genomic_DNA"/>
</dbReference>
<evidence type="ECO:0000313" key="26">
    <source>
        <dbReference type="Proteomes" id="UP000331186"/>
    </source>
</evidence>
<dbReference type="Proteomes" id="UP000389283">
    <property type="component" value="Unassembled WGS sequence"/>
</dbReference>
<evidence type="ECO:0000313" key="10">
    <source>
        <dbReference type="EMBL" id="EAG2088816.1"/>
    </source>
</evidence>
<dbReference type="RefSeq" id="WP_003728479.1">
    <property type="nucleotide sequence ID" value="NC_014495.1"/>
</dbReference>
<evidence type="ECO:0000313" key="1">
    <source>
        <dbReference type="EMBL" id="EAC5551885.1"/>
    </source>
</evidence>
<dbReference type="EMBL" id="DAAKPP010000009">
    <property type="protein sequence ID" value="HAC3056675.1"/>
    <property type="molecule type" value="Genomic_DNA"/>
</dbReference>
<evidence type="ECO:0000313" key="20">
    <source>
        <dbReference type="EMBL" id="HAA8054408.1"/>
    </source>
</evidence>
<dbReference type="Proteomes" id="UP000535556">
    <property type="component" value="Unassembled WGS sequence"/>
</dbReference>
<evidence type="ECO:0000313" key="32">
    <source>
        <dbReference type="Proteomes" id="UP000376505"/>
    </source>
</evidence>
<reference evidence="27 29" key="3">
    <citation type="submission" date="2018-06" db="EMBL/GenBank/DDBJ databases">
        <authorList>
            <consortium name="GenomeTrakr: Next Generation Sequencing Network for Food Pathogen Tracability"/>
        </authorList>
    </citation>
    <scope>NUCLEOTIDE SEQUENCE [LARGE SCALE GENOMIC DNA]</scope>
    <source>
        <strain evidence="11 42">10B02965A-1</strain>
        <strain evidence="6 34">CFSAN008016</strain>
        <strain evidence="8 33">FDA00006494</strain>
        <strain evidence="1 31">FDA00007096</strain>
        <strain evidence="24 25">FDA00013213</strain>
        <strain evidence="2 26">FDA00013332</strain>
        <strain evidence="5 28">FDA00013853</strain>
        <strain evidence="17 37">FDA00014336</strain>
        <strain evidence="18 35">FDA00014370</strain>
        <strain evidence="19">FDA00015054</strain>
        <strain evidence="12 41">FDA1005580-S054-001</strain>
        <strain evidence="39">FDA1090798-S029-001</strain>
        <strain evidence="13 44">FLAG-38921</strain>
        <strain evidence="10 27">FLAG-54356</strain>
        <strain evidence="7 30">FLAG-78586</strain>
        <strain evidence="4 32">FSIS31901579</strain>
        <strain evidence="3 29">VA-WGS-00405</strain>
    </source>
</reference>
<evidence type="ECO:0000313" key="36">
    <source>
        <dbReference type="Proteomes" id="UP000410967"/>
    </source>
</evidence>
<evidence type="ECO:0000313" key="35">
    <source>
        <dbReference type="Proteomes" id="UP000389283"/>
    </source>
</evidence>
<dbReference type="Proteomes" id="UP000840567">
    <property type="component" value="Unassembled WGS sequence"/>
</dbReference>